<sequence>MDVMSGLLGSILLATVNSKNECERLLNWKFSVMSGLLGRLHHIHYELLLNWRFLSASKWLQKMNSPAVFIVREVHHKVFSEVECLEEDITCLKWSAFFPDLNPAEHVWRIFGDWLKHASPSHRSSPDLRVALMEEWN</sequence>
<keyword evidence="2" id="KW-1185">Reference proteome</keyword>
<dbReference type="Proteomes" id="UP000499080">
    <property type="component" value="Unassembled WGS sequence"/>
</dbReference>
<evidence type="ECO:0000313" key="1">
    <source>
        <dbReference type="EMBL" id="GBM37988.1"/>
    </source>
</evidence>
<dbReference type="Gene3D" id="3.30.420.10">
    <property type="entry name" value="Ribonuclease H-like superfamily/Ribonuclease H"/>
    <property type="match status" value="1"/>
</dbReference>
<gene>
    <name evidence="1" type="ORF">AVEN_171170_1</name>
</gene>
<dbReference type="AlphaFoldDB" id="A0A4Y2FBG5"/>
<evidence type="ECO:0008006" key="3">
    <source>
        <dbReference type="Google" id="ProtNLM"/>
    </source>
</evidence>
<dbReference type="GO" id="GO:0003676">
    <property type="term" value="F:nucleic acid binding"/>
    <property type="evidence" value="ECO:0007669"/>
    <property type="project" value="InterPro"/>
</dbReference>
<dbReference type="InterPro" id="IPR036397">
    <property type="entry name" value="RNaseH_sf"/>
</dbReference>
<organism evidence="1 2">
    <name type="scientific">Araneus ventricosus</name>
    <name type="common">Orbweaver spider</name>
    <name type="synonym">Epeira ventricosa</name>
    <dbReference type="NCBI Taxonomy" id="182803"/>
    <lineage>
        <taxon>Eukaryota</taxon>
        <taxon>Metazoa</taxon>
        <taxon>Ecdysozoa</taxon>
        <taxon>Arthropoda</taxon>
        <taxon>Chelicerata</taxon>
        <taxon>Arachnida</taxon>
        <taxon>Araneae</taxon>
        <taxon>Araneomorphae</taxon>
        <taxon>Entelegynae</taxon>
        <taxon>Araneoidea</taxon>
        <taxon>Araneidae</taxon>
        <taxon>Araneus</taxon>
    </lineage>
</organism>
<name>A0A4Y2FBG5_ARAVE</name>
<reference evidence="1 2" key="1">
    <citation type="journal article" date="2019" name="Sci. Rep.">
        <title>Orb-weaving spider Araneus ventricosus genome elucidates the spidroin gene catalogue.</title>
        <authorList>
            <person name="Kono N."/>
            <person name="Nakamura H."/>
            <person name="Ohtoshi R."/>
            <person name="Moran D.A.P."/>
            <person name="Shinohara A."/>
            <person name="Yoshida Y."/>
            <person name="Fujiwara M."/>
            <person name="Mori M."/>
            <person name="Tomita M."/>
            <person name="Arakawa K."/>
        </authorList>
    </citation>
    <scope>NUCLEOTIDE SEQUENCE [LARGE SCALE GENOMIC DNA]</scope>
</reference>
<comment type="caution">
    <text evidence="1">The sequence shown here is derived from an EMBL/GenBank/DDBJ whole genome shotgun (WGS) entry which is preliminary data.</text>
</comment>
<protein>
    <recommendedName>
        <fullName evidence="3">Tc1-like transposase DDE domain-containing protein</fullName>
    </recommendedName>
</protein>
<proteinExistence type="predicted"/>
<evidence type="ECO:0000313" key="2">
    <source>
        <dbReference type="Proteomes" id="UP000499080"/>
    </source>
</evidence>
<accession>A0A4Y2FBG5</accession>
<dbReference type="EMBL" id="BGPR01000855">
    <property type="protein sequence ID" value="GBM37988.1"/>
    <property type="molecule type" value="Genomic_DNA"/>
</dbReference>